<feature type="region of interest" description="Disordered" evidence="1">
    <location>
        <begin position="278"/>
        <end position="317"/>
    </location>
</feature>
<dbReference type="Pfam" id="PF07985">
    <property type="entry name" value="SRR1"/>
    <property type="match status" value="1"/>
</dbReference>
<accession>A0A0D2BNY4</accession>
<protein>
    <recommendedName>
        <fullName evidence="2">SRR1-like domain-containing protein</fullName>
    </recommendedName>
</protein>
<dbReference type="PANTHER" id="PTHR42080">
    <property type="entry name" value="SRR1 DOMAIN-CONTAINING PROTEIN"/>
    <property type="match status" value="1"/>
</dbReference>
<dbReference type="Proteomes" id="UP000053328">
    <property type="component" value="Unassembled WGS sequence"/>
</dbReference>
<evidence type="ECO:0000313" key="4">
    <source>
        <dbReference type="Proteomes" id="UP000053328"/>
    </source>
</evidence>
<keyword evidence="4" id="KW-1185">Reference proteome</keyword>
<dbReference type="OrthoDB" id="5318346at2759"/>
<name>A0A0D2BNY4_9EURO</name>
<feature type="compositionally biased region" description="Low complexity" evidence="1">
    <location>
        <begin position="81"/>
        <end position="91"/>
    </location>
</feature>
<feature type="compositionally biased region" description="Polar residues" evidence="1">
    <location>
        <begin position="308"/>
        <end position="317"/>
    </location>
</feature>
<dbReference type="EMBL" id="KN847492">
    <property type="protein sequence ID" value="KIW20613.1"/>
    <property type="molecule type" value="Genomic_DNA"/>
</dbReference>
<evidence type="ECO:0000259" key="2">
    <source>
        <dbReference type="Pfam" id="PF07985"/>
    </source>
</evidence>
<feature type="compositionally biased region" description="Low complexity" evidence="1">
    <location>
        <begin position="40"/>
        <end position="58"/>
    </location>
</feature>
<feature type="compositionally biased region" description="Basic residues" evidence="1">
    <location>
        <begin position="1"/>
        <end position="16"/>
    </location>
</feature>
<feature type="compositionally biased region" description="Low complexity" evidence="1">
    <location>
        <begin position="279"/>
        <end position="288"/>
    </location>
</feature>
<proteinExistence type="predicted"/>
<reference evidence="3 4" key="1">
    <citation type="submission" date="2015-01" db="EMBL/GenBank/DDBJ databases">
        <title>The Genome Sequence of Exophiala spinifera CBS89968.</title>
        <authorList>
            <consortium name="The Broad Institute Genomics Platform"/>
            <person name="Cuomo C."/>
            <person name="de Hoog S."/>
            <person name="Gorbushina A."/>
            <person name="Stielow B."/>
            <person name="Teixiera M."/>
            <person name="Abouelleil A."/>
            <person name="Chapman S.B."/>
            <person name="Priest M."/>
            <person name="Young S.K."/>
            <person name="Wortman J."/>
            <person name="Nusbaum C."/>
            <person name="Birren B."/>
        </authorList>
    </citation>
    <scope>NUCLEOTIDE SEQUENCE [LARGE SCALE GENOMIC DNA]</scope>
    <source>
        <strain evidence="3 4">CBS 89968</strain>
    </source>
</reference>
<dbReference type="GeneID" id="27328271"/>
<dbReference type="VEuPathDB" id="FungiDB:PV08_01188"/>
<feature type="region of interest" description="Disordered" evidence="1">
    <location>
        <begin position="1"/>
        <end position="98"/>
    </location>
</feature>
<gene>
    <name evidence="3" type="ORF">PV08_01188</name>
</gene>
<evidence type="ECO:0000256" key="1">
    <source>
        <dbReference type="SAM" id="MobiDB-lite"/>
    </source>
</evidence>
<feature type="region of interest" description="Disordered" evidence="1">
    <location>
        <begin position="157"/>
        <end position="182"/>
    </location>
</feature>
<dbReference type="HOGENOM" id="CLU_048152_2_0_1"/>
<dbReference type="RefSeq" id="XP_016240829.1">
    <property type="nucleotide sequence ID" value="XM_016375553.1"/>
</dbReference>
<dbReference type="InterPro" id="IPR012942">
    <property type="entry name" value="SRR1-like"/>
</dbReference>
<sequence>MPHTSRKKKNQSHNKRKEVVDEDGWVRVVGSGPGTGTGNGTRPRTGGTTVSARTTDTGTGTGRDNDVDNVPDTSGEESGSRPRSQSQPQSQMVFKWRKDDTVVTRTINASPSDPMSVSSHVTVDHVRKRYEIIEQRFRSTPFYERVRDVLTGIMSTSTSTSALQEDDKQGDDEERKESAATATKPKTIIVNTCILFGSGSLSGDAVHWIDRRDSALYQVSAFLAAVDVITGLQGGVRPTCLAQEPGYNTVDVDVLKSLGVSVVVHPEAFEALAGGNGMTATKTTTTTTTKEKNDTSNPGGADVENPSGADTTAGNSNNVMVYSPAAEMEVEYQILSSRPRIWLHRSLDHLLLTPTGGDGNNGRGGFFTPGEREVNSRLTLDFKRGHESTKLPEVEVRNFPFHDSVIWWRRA</sequence>
<feature type="domain" description="SRR1-like" evidence="2">
    <location>
        <begin position="186"/>
        <end position="353"/>
    </location>
</feature>
<dbReference type="STRING" id="91928.A0A0D2BNY4"/>
<organism evidence="3 4">
    <name type="scientific">Exophiala spinifera</name>
    <dbReference type="NCBI Taxonomy" id="91928"/>
    <lineage>
        <taxon>Eukaryota</taxon>
        <taxon>Fungi</taxon>
        <taxon>Dikarya</taxon>
        <taxon>Ascomycota</taxon>
        <taxon>Pezizomycotina</taxon>
        <taxon>Eurotiomycetes</taxon>
        <taxon>Chaetothyriomycetidae</taxon>
        <taxon>Chaetothyriales</taxon>
        <taxon>Herpotrichiellaceae</taxon>
        <taxon>Exophiala</taxon>
    </lineage>
</organism>
<dbReference type="AlphaFoldDB" id="A0A0D2BNY4"/>
<dbReference type="PANTHER" id="PTHR42080:SF1">
    <property type="entry name" value="SRR1-LIKE DOMAIN-CONTAINING PROTEIN"/>
    <property type="match status" value="1"/>
</dbReference>
<evidence type="ECO:0000313" key="3">
    <source>
        <dbReference type="EMBL" id="KIW20613.1"/>
    </source>
</evidence>